<feature type="compositionally biased region" description="Low complexity" evidence="1">
    <location>
        <begin position="181"/>
        <end position="195"/>
    </location>
</feature>
<protein>
    <submittedName>
        <fullName evidence="2 3">Uncharacterized protein</fullName>
    </submittedName>
</protein>
<keyword evidence="4" id="KW-1185">Reference proteome</keyword>
<reference evidence="3" key="3">
    <citation type="submission" date="2022-06" db="UniProtKB">
        <authorList>
            <consortium name="EnsemblMetazoa"/>
        </authorList>
    </citation>
    <scope>IDENTIFICATION</scope>
</reference>
<evidence type="ECO:0000313" key="2">
    <source>
        <dbReference type="EMBL" id="KAF7493766.1"/>
    </source>
</evidence>
<feature type="region of interest" description="Disordered" evidence="1">
    <location>
        <begin position="181"/>
        <end position="204"/>
    </location>
</feature>
<feature type="region of interest" description="Disordered" evidence="1">
    <location>
        <begin position="70"/>
        <end position="96"/>
    </location>
</feature>
<evidence type="ECO:0000313" key="3">
    <source>
        <dbReference type="EnsemblMetazoa" id="KAF7493766.1"/>
    </source>
</evidence>
<feature type="compositionally biased region" description="Low complexity" evidence="1">
    <location>
        <begin position="73"/>
        <end position="93"/>
    </location>
</feature>
<evidence type="ECO:0000256" key="1">
    <source>
        <dbReference type="SAM" id="MobiDB-lite"/>
    </source>
</evidence>
<evidence type="ECO:0000313" key="4">
    <source>
        <dbReference type="Proteomes" id="UP000070412"/>
    </source>
</evidence>
<dbReference type="EnsemblMetazoa" id="SSS_2838s_mrna">
    <property type="protein sequence ID" value="KAF7493766.1"/>
    <property type="gene ID" value="SSS_2838"/>
</dbReference>
<accession>A0A834RBU3</accession>
<gene>
    <name evidence="2" type="ORF">SSS_2838</name>
</gene>
<sequence>MGLQMSRRRNGIAYPFDSVPQTLLSTVQSLLDQTEFQLVKMDLACSSECSQRSVRSEEEQTPVDLQQLDSDSLRPVSSPQSLVVVPHHPSPSSTKKERLGCFRSERSMKKTNQSRSIENVQNTLTTDQSLTQTQPVLVIERDNQIPTNRPNFIGNLEHQENSDAVKQNVFILKRLAVAASSSSSVPQEPSRQSLQSPPPSTISASKHTAMVLPPVLERKSQPPPSRLSASALSSSYMKFDSFGSEQDFNAYKDVELRSIIEIRSNRMKL</sequence>
<dbReference type="EMBL" id="WVUK01000055">
    <property type="protein sequence ID" value="KAF7493766.1"/>
    <property type="molecule type" value="Genomic_DNA"/>
</dbReference>
<organism evidence="2">
    <name type="scientific">Sarcoptes scabiei</name>
    <name type="common">Itch mite</name>
    <name type="synonym">Acarus scabiei</name>
    <dbReference type="NCBI Taxonomy" id="52283"/>
    <lineage>
        <taxon>Eukaryota</taxon>
        <taxon>Metazoa</taxon>
        <taxon>Ecdysozoa</taxon>
        <taxon>Arthropoda</taxon>
        <taxon>Chelicerata</taxon>
        <taxon>Arachnida</taxon>
        <taxon>Acari</taxon>
        <taxon>Acariformes</taxon>
        <taxon>Sarcoptiformes</taxon>
        <taxon>Astigmata</taxon>
        <taxon>Psoroptidia</taxon>
        <taxon>Sarcoptoidea</taxon>
        <taxon>Sarcoptidae</taxon>
        <taxon>Sarcoptinae</taxon>
        <taxon>Sarcoptes</taxon>
    </lineage>
</organism>
<reference evidence="4" key="1">
    <citation type="journal article" date="2020" name="PLoS Negl. Trop. Dis.">
        <title>High-quality nuclear genome for Sarcoptes scabiei-A critical resource for a neglected parasite.</title>
        <authorList>
            <person name="Korhonen P.K."/>
            <person name="Gasser R.B."/>
            <person name="Ma G."/>
            <person name="Wang T."/>
            <person name="Stroehlein A.J."/>
            <person name="Young N.D."/>
            <person name="Ang C.S."/>
            <person name="Fernando D.D."/>
            <person name="Lu H.C."/>
            <person name="Taylor S."/>
            <person name="Reynolds S.L."/>
            <person name="Mofiz E."/>
            <person name="Najaraj S.H."/>
            <person name="Gowda H."/>
            <person name="Madugundu A."/>
            <person name="Renuse S."/>
            <person name="Holt D."/>
            <person name="Pandey A."/>
            <person name="Papenfuss A.T."/>
            <person name="Fischer K."/>
        </authorList>
    </citation>
    <scope>NUCLEOTIDE SEQUENCE [LARGE SCALE GENOMIC DNA]</scope>
</reference>
<dbReference type="AlphaFoldDB" id="A0A834RBU3"/>
<name>A0A834RBU3_SARSC</name>
<dbReference type="Proteomes" id="UP000070412">
    <property type="component" value="Unassembled WGS sequence"/>
</dbReference>
<reference evidence="2" key="2">
    <citation type="submission" date="2020-01" db="EMBL/GenBank/DDBJ databases">
        <authorList>
            <person name="Korhonen P.K.K."/>
            <person name="Guangxu M.G."/>
            <person name="Wang T.W."/>
            <person name="Stroehlein A.J.S."/>
            <person name="Young N.D."/>
            <person name="Ang C.-S.A."/>
            <person name="Fernando D.W.F."/>
            <person name="Lu H.L."/>
            <person name="Taylor S.T."/>
            <person name="Ehtesham M.E.M."/>
            <person name="Najaraj S.H.N."/>
            <person name="Harsha G.H.G."/>
            <person name="Madugundu A.M."/>
            <person name="Renuse S.R."/>
            <person name="Holt D.H."/>
            <person name="Pandey A.P."/>
            <person name="Papenfuss A.P."/>
            <person name="Gasser R.B.G."/>
            <person name="Fischer K.F."/>
        </authorList>
    </citation>
    <scope>NUCLEOTIDE SEQUENCE</scope>
    <source>
        <strain evidence="2">SSS_KF_BRIS2020</strain>
    </source>
</reference>
<proteinExistence type="predicted"/>